<organism evidence="2 3">
    <name type="scientific">Brachionus calyciflorus</name>
    <dbReference type="NCBI Taxonomy" id="104777"/>
    <lineage>
        <taxon>Eukaryota</taxon>
        <taxon>Metazoa</taxon>
        <taxon>Spiralia</taxon>
        <taxon>Gnathifera</taxon>
        <taxon>Rotifera</taxon>
        <taxon>Eurotatoria</taxon>
        <taxon>Monogononta</taxon>
        <taxon>Pseudotrocha</taxon>
        <taxon>Ploima</taxon>
        <taxon>Brachionidae</taxon>
        <taxon>Brachionus</taxon>
    </lineage>
</organism>
<feature type="signal peptide" evidence="1">
    <location>
        <begin position="1"/>
        <end position="17"/>
    </location>
</feature>
<dbReference type="AlphaFoldDB" id="A0A813X1R4"/>
<dbReference type="EMBL" id="CAJNOC010001367">
    <property type="protein sequence ID" value="CAF0858614.1"/>
    <property type="molecule type" value="Genomic_DNA"/>
</dbReference>
<dbReference type="Proteomes" id="UP000663879">
    <property type="component" value="Unassembled WGS sequence"/>
</dbReference>
<dbReference type="OrthoDB" id="10204300at2759"/>
<comment type="caution">
    <text evidence="2">The sequence shown here is derived from an EMBL/GenBank/DDBJ whole genome shotgun (WGS) entry which is preliminary data.</text>
</comment>
<proteinExistence type="predicted"/>
<gene>
    <name evidence="2" type="ORF">OXX778_LOCUS9322</name>
</gene>
<accession>A0A813X1R4</accession>
<reference evidence="2" key="1">
    <citation type="submission" date="2021-02" db="EMBL/GenBank/DDBJ databases">
        <authorList>
            <person name="Nowell W R."/>
        </authorList>
    </citation>
    <scope>NUCLEOTIDE SEQUENCE</scope>
    <source>
        <strain evidence="2">Ploen Becks lab</strain>
    </source>
</reference>
<keyword evidence="1" id="KW-0732">Signal</keyword>
<sequence length="219" mass="25332">MKIYSLIILICLSISFSKSIPAPSSISGIRCEHSNNKFKCENQNELDVECDANSNLVGLGSTLFNVFGIGALPKEYNYSNIEKAFFYLYPRSLEESVYFNHSIRLNETSVNLTLFYSLVSNTNNYGIRVTDKVCFENLVQLLRQVNDVKTVQVKQSVIGDGKQVDLVGEVIIENHVQKRQWGYDNNYYYDRYRYGGYGYYGGWRGGYFGRRWGWGRPWY</sequence>
<protein>
    <submittedName>
        <fullName evidence="2">Uncharacterized protein</fullName>
    </submittedName>
</protein>
<evidence type="ECO:0000313" key="3">
    <source>
        <dbReference type="Proteomes" id="UP000663879"/>
    </source>
</evidence>
<keyword evidence="3" id="KW-1185">Reference proteome</keyword>
<feature type="chain" id="PRO_5032594458" evidence="1">
    <location>
        <begin position="18"/>
        <end position="219"/>
    </location>
</feature>
<name>A0A813X1R4_9BILA</name>
<evidence type="ECO:0000313" key="2">
    <source>
        <dbReference type="EMBL" id="CAF0858614.1"/>
    </source>
</evidence>
<evidence type="ECO:0000256" key="1">
    <source>
        <dbReference type="SAM" id="SignalP"/>
    </source>
</evidence>